<keyword evidence="1" id="KW-1133">Transmembrane helix</keyword>
<dbReference type="VEuPathDB" id="PlasmoDB:PVX_109785"/>
<evidence type="ECO:0000256" key="1">
    <source>
        <dbReference type="SAM" id="Phobius"/>
    </source>
</evidence>
<dbReference type="VEuPathDB" id="PlasmoDB:PVW1_020006900"/>
<dbReference type="OrthoDB" id="388916at2759"/>
<proteinExistence type="predicted"/>
<protein>
    <recommendedName>
        <fullName evidence="3">Variable surface protein Vir35</fullName>
    </recommendedName>
</protein>
<dbReference type="Pfam" id="PF12420">
    <property type="entry name" value="DUF3671"/>
    <property type="match status" value="1"/>
</dbReference>
<sequence length="293" mass="34386">MVQFNNYNIGKNVYFPFFLKKTTFTFLIWTFFNYSNVGTYTKSLECKHEMEKTINKKFNRLLARQEHQMGLQRKGLREKLPDRIPHKKIRNVSDNISAYSQVKRIGSNNIEQYMKDYKHRYGKKNGLSKLECYCENKVFGKFNHICDVAKNMQYDKKRSKKFLYRKYGIGLFLFALLPAIGLIFPMLFGVGANPGVLGLCKKNHFETNTSDKHKTNGSTDIQNCTTKLLYEKKDLINSIGYINWAFSLIMVTTVLLVFIYIIAKVIKYERIKSGKGKMKRKEYIKHCTEVFNL</sequence>
<dbReference type="VEuPathDB" id="PlasmoDB:PVP01_0007020"/>
<dbReference type="VEuPathDB" id="PlasmoDB:PVPAM_110054700"/>
<dbReference type="InterPro" id="IPR022139">
    <property type="entry name" value="Fam-L/Fam-M-like_plasmodium"/>
</dbReference>
<name>A0A565A580_PLAVI</name>
<keyword evidence="1" id="KW-0812">Transmembrane</keyword>
<reference evidence="2" key="1">
    <citation type="submission" date="2016-07" db="EMBL/GenBank/DDBJ databases">
        <authorList>
            <consortium name="Pathogen Informatics"/>
        </authorList>
    </citation>
    <scope>NUCLEOTIDE SEQUENCE</scope>
</reference>
<evidence type="ECO:0000313" key="2">
    <source>
        <dbReference type="EMBL" id="VUZ99989.1"/>
    </source>
</evidence>
<dbReference type="AlphaFoldDB" id="A0A565A580"/>
<feature type="transmembrane region" description="Helical" evidence="1">
    <location>
        <begin position="241"/>
        <end position="263"/>
    </location>
</feature>
<dbReference type="EMBL" id="FLZR02000024">
    <property type="protein sequence ID" value="VUZ99989.1"/>
    <property type="molecule type" value="Genomic_DNA"/>
</dbReference>
<organism evidence="2">
    <name type="scientific">Plasmodium vivax</name>
    <name type="common">malaria parasite P. vivax</name>
    <dbReference type="NCBI Taxonomy" id="5855"/>
    <lineage>
        <taxon>Eukaryota</taxon>
        <taxon>Sar</taxon>
        <taxon>Alveolata</taxon>
        <taxon>Apicomplexa</taxon>
        <taxon>Aconoidasida</taxon>
        <taxon>Haemosporida</taxon>
        <taxon>Plasmodiidae</taxon>
        <taxon>Plasmodium</taxon>
        <taxon>Plasmodium (Plasmodium)</taxon>
    </lineage>
</organism>
<gene>
    <name evidence="2" type="ORF">PVP01_0007020</name>
</gene>
<feature type="transmembrane region" description="Helical" evidence="1">
    <location>
        <begin position="167"/>
        <end position="188"/>
    </location>
</feature>
<accession>A0A565A580</accession>
<dbReference type="Proteomes" id="UP000220605">
    <property type="component" value="Unassembled WGS sequence"/>
</dbReference>
<evidence type="ECO:0008006" key="3">
    <source>
        <dbReference type="Google" id="ProtNLM"/>
    </source>
</evidence>
<keyword evidence="1" id="KW-0472">Membrane</keyword>